<dbReference type="PANTHER" id="PTHR47506">
    <property type="entry name" value="TRANSCRIPTIONAL REGULATORY PROTEIN"/>
    <property type="match status" value="1"/>
</dbReference>
<name>A0ABU2BYS1_9ACTN</name>
<evidence type="ECO:0000259" key="6">
    <source>
        <dbReference type="PROSITE" id="PS50977"/>
    </source>
</evidence>
<evidence type="ECO:0000256" key="2">
    <source>
        <dbReference type="ARBA" id="ARBA00023015"/>
    </source>
</evidence>
<dbReference type="InterPro" id="IPR036271">
    <property type="entry name" value="Tet_transcr_reg_TetR-rel_C_sf"/>
</dbReference>
<dbReference type="InterPro" id="IPR009057">
    <property type="entry name" value="Homeodomain-like_sf"/>
</dbReference>
<dbReference type="PROSITE" id="PS50977">
    <property type="entry name" value="HTH_TETR_2"/>
    <property type="match status" value="1"/>
</dbReference>
<dbReference type="PANTHER" id="PTHR47506:SF6">
    <property type="entry name" value="HTH-TYPE TRANSCRIPTIONAL REPRESSOR NEMR"/>
    <property type="match status" value="1"/>
</dbReference>
<dbReference type="RefSeq" id="WP_310304065.1">
    <property type="nucleotide sequence ID" value="NZ_BAAAPS010000003.1"/>
</dbReference>
<dbReference type="SUPFAM" id="SSF48498">
    <property type="entry name" value="Tetracyclin repressor-like, C-terminal domain"/>
    <property type="match status" value="1"/>
</dbReference>
<evidence type="ECO:0000313" key="8">
    <source>
        <dbReference type="Proteomes" id="UP001183648"/>
    </source>
</evidence>
<organism evidence="7 8">
    <name type="scientific">Nocardioides marmoribigeumensis</name>
    <dbReference type="NCBI Taxonomy" id="433649"/>
    <lineage>
        <taxon>Bacteria</taxon>
        <taxon>Bacillati</taxon>
        <taxon>Actinomycetota</taxon>
        <taxon>Actinomycetes</taxon>
        <taxon>Propionibacteriales</taxon>
        <taxon>Nocardioidaceae</taxon>
        <taxon>Nocardioides</taxon>
    </lineage>
</organism>
<dbReference type="PRINTS" id="PR00455">
    <property type="entry name" value="HTHTETR"/>
</dbReference>
<protein>
    <submittedName>
        <fullName evidence="7">AcrR family transcriptional regulator</fullName>
    </submittedName>
</protein>
<keyword evidence="8" id="KW-1185">Reference proteome</keyword>
<evidence type="ECO:0000256" key="1">
    <source>
        <dbReference type="ARBA" id="ARBA00022491"/>
    </source>
</evidence>
<keyword evidence="1" id="KW-0678">Repressor</keyword>
<feature type="DNA-binding region" description="H-T-H motif" evidence="5">
    <location>
        <begin position="35"/>
        <end position="54"/>
    </location>
</feature>
<sequence length="202" mass="21800">MTQRLSRAESQALTRQRLVEVARDLFLREGYAKTSLERVAEEAGFSKGAVYSNFGGKDDLCLAVLDSIQGEVADAVLHALGDAASFEEALAAFDLWADKRLGDPDWSALEAEFAARSRRDPVLRAALRERNARLHTMLAGALAGTADRHHLAFRIPVEEAAHALLSMAIGLGLQRAITPALDVGTITDVARALVEELPTPQG</sequence>
<proteinExistence type="predicted"/>
<dbReference type="Gene3D" id="1.10.357.10">
    <property type="entry name" value="Tetracycline Repressor, domain 2"/>
    <property type="match status" value="1"/>
</dbReference>
<dbReference type="EMBL" id="JAVDYG010000001">
    <property type="protein sequence ID" value="MDR7363550.1"/>
    <property type="molecule type" value="Genomic_DNA"/>
</dbReference>
<reference evidence="7 8" key="1">
    <citation type="submission" date="2023-07" db="EMBL/GenBank/DDBJ databases">
        <title>Sequencing the genomes of 1000 actinobacteria strains.</title>
        <authorList>
            <person name="Klenk H.-P."/>
        </authorList>
    </citation>
    <scope>NUCLEOTIDE SEQUENCE [LARGE SCALE GENOMIC DNA]</scope>
    <source>
        <strain evidence="7 8">DSM 19426</strain>
    </source>
</reference>
<dbReference type="Pfam" id="PF00440">
    <property type="entry name" value="TetR_N"/>
    <property type="match status" value="1"/>
</dbReference>
<keyword evidence="4" id="KW-0804">Transcription</keyword>
<keyword evidence="2" id="KW-0805">Transcription regulation</keyword>
<feature type="domain" description="HTH tetR-type" evidence="6">
    <location>
        <begin position="12"/>
        <end position="72"/>
    </location>
</feature>
<dbReference type="InterPro" id="IPR001647">
    <property type="entry name" value="HTH_TetR"/>
</dbReference>
<dbReference type="InterPro" id="IPR039538">
    <property type="entry name" value="BetI_C"/>
</dbReference>
<comment type="caution">
    <text evidence="7">The sequence shown here is derived from an EMBL/GenBank/DDBJ whole genome shotgun (WGS) entry which is preliminary data.</text>
</comment>
<keyword evidence="3 5" id="KW-0238">DNA-binding</keyword>
<evidence type="ECO:0000256" key="4">
    <source>
        <dbReference type="ARBA" id="ARBA00023163"/>
    </source>
</evidence>
<dbReference type="Pfam" id="PF13977">
    <property type="entry name" value="TetR_C_6"/>
    <property type="match status" value="1"/>
</dbReference>
<dbReference type="Proteomes" id="UP001183648">
    <property type="component" value="Unassembled WGS sequence"/>
</dbReference>
<dbReference type="SUPFAM" id="SSF46689">
    <property type="entry name" value="Homeodomain-like"/>
    <property type="match status" value="1"/>
</dbReference>
<accession>A0ABU2BYS1</accession>
<evidence type="ECO:0000313" key="7">
    <source>
        <dbReference type="EMBL" id="MDR7363550.1"/>
    </source>
</evidence>
<evidence type="ECO:0000256" key="5">
    <source>
        <dbReference type="PROSITE-ProRule" id="PRU00335"/>
    </source>
</evidence>
<evidence type="ECO:0000256" key="3">
    <source>
        <dbReference type="ARBA" id="ARBA00023125"/>
    </source>
</evidence>
<gene>
    <name evidence="7" type="ORF">J2S63_003103</name>
</gene>